<accession>A0A9J2PF48</accession>
<name>A0A9J2PF48_ASCLU</name>
<evidence type="ECO:0000313" key="4">
    <source>
        <dbReference type="WBParaSite" id="ALUE_0000853701-mRNA-1"/>
    </source>
</evidence>
<evidence type="ECO:0000313" key="3">
    <source>
        <dbReference type="Proteomes" id="UP000036681"/>
    </source>
</evidence>
<evidence type="ECO:0000256" key="1">
    <source>
        <dbReference type="ARBA" id="ARBA00008565"/>
    </source>
</evidence>
<comment type="similarity">
    <text evidence="1">Belongs to the Integrator subunit 7 family.</text>
</comment>
<keyword evidence="3" id="KW-1185">Reference proteome</keyword>
<organism evidence="3 4">
    <name type="scientific">Ascaris lumbricoides</name>
    <name type="common">Giant roundworm</name>
    <dbReference type="NCBI Taxonomy" id="6252"/>
    <lineage>
        <taxon>Eukaryota</taxon>
        <taxon>Metazoa</taxon>
        <taxon>Ecdysozoa</taxon>
        <taxon>Nematoda</taxon>
        <taxon>Chromadorea</taxon>
        <taxon>Rhabditida</taxon>
        <taxon>Spirurina</taxon>
        <taxon>Ascaridomorpha</taxon>
        <taxon>Ascaridoidea</taxon>
        <taxon>Ascarididae</taxon>
        <taxon>Ascaris</taxon>
    </lineage>
</organism>
<proteinExistence type="inferred from homology"/>
<dbReference type="WBParaSite" id="ALUE_0000853701-mRNA-1">
    <property type="protein sequence ID" value="ALUE_0000853701-mRNA-1"/>
    <property type="gene ID" value="ALUE_0000853701"/>
</dbReference>
<feature type="domain" description="Integrator complex subunit 7 N-terminal" evidence="2">
    <location>
        <begin position="90"/>
        <end position="382"/>
    </location>
</feature>
<protein>
    <submittedName>
        <fullName evidence="4">Integrator complex subunit 7</fullName>
    </submittedName>
</protein>
<dbReference type="AlphaFoldDB" id="A0A9J2PF48"/>
<evidence type="ECO:0000259" key="2">
    <source>
        <dbReference type="Pfam" id="PF24436"/>
    </source>
</evidence>
<dbReference type="PANTHER" id="PTHR13322:SF2">
    <property type="entry name" value="INTEGRATOR COMPLEX SUBUNIT 7"/>
    <property type="match status" value="1"/>
</dbReference>
<dbReference type="InterPro" id="IPR033060">
    <property type="entry name" value="INTS7"/>
</dbReference>
<sequence>MPRLKGSLDLVGRKPAVSRCGIWVVIIEESYDRMLSKSMTRRVVVVGSLVMRRSFKATVEKPRTKVEQADCGSSAMDSDMQKSCEALGIVDKGLRAESLEEKMELLVNLKALMRETPIPYFINATVLRLLEVFRHNDSALRRFIVQIMGECSGELGVVYPKAEIIRRLMRISYSNDSLTRAFNLRLLATLSAVISENKRVHHLIMKSVDCDHKDERAAAIVAMNAFATASKRFSEMALRKMQQVVASSKCSLRLKVYVVRVVAHLHADDETIVNAVDICERILFKTSNKFIVSTIITSLTDIVRTRRVAMPRLVDALLRFERNSAKGGSLRKIVLQSLKALAPAADLLSCPTVQDICELGERIVDREELVLWLGTIRCLIVQKVRLVNVIINGTSLCLIKCRDYKSQSSSPSDNPQQLREVWEIHGEKEALIVRQGSEGASESNSSLHMSVFAYAFVGCIVSAANNFHAAYRKYLERGFREEYMVKRRRLLFDRDRRVRLKAIQVFICLYSLMPSSGVSLALQTTFMRHIGSTSREDSERFYRLLTAFIRTKACPSEIVYALVDMSLKSSLRDDCMPHVLQFLIASAETHSMLNSRLFDWAVNKLAEGVDFSDTTLFARLIYAPGVKTDDLPAIHWNAWGADAWTMYRVARTAMRNGHLKSVALPILEKLEHKAVCAENRLWLSSLKSICMATVEEFKLDEIEHAITNYDQAVCTLEMLSAKKTWWHCFWFAERYVDCLRSTLSVLRRVLVTKNFTLSSFVVGSPSQQWKICATSMMECYEKWHYLLRQSYDADPDTIVGLDVKCFECSLMSAALLWLVEEDSQLHFDSLFESFAAMRTSAVNTCVREPADWAKEQLDLLKVANVPFEKRLSSKLNVSPQPSDSIHSVESAASEASEMHEDFCVAERIENDDDLSCLKVSYGSEIPFVVEGTIKSSSSCSIMTFIVTITIKSKDGSRVIRSWSETINSEEENCFKVQIPYLPQEDCIMSFMLEFVDESRRHWVSHSKAEVRVVVNEDDYEDRRRERKQLTDRSSDVVSL</sequence>
<dbReference type="InterPro" id="IPR016024">
    <property type="entry name" value="ARM-type_fold"/>
</dbReference>
<reference evidence="4" key="1">
    <citation type="submission" date="2023-03" db="UniProtKB">
        <authorList>
            <consortium name="WormBaseParasite"/>
        </authorList>
    </citation>
    <scope>IDENTIFICATION</scope>
</reference>
<dbReference type="PANTHER" id="PTHR13322">
    <property type="entry name" value="C1ORF73 PROTEIN"/>
    <property type="match status" value="1"/>
</dbReference>
<dbReference type="Pfam" id="PF24436">
    <property type="entry name" value="INTS7_N"/>
    <property type="match status" value="1"/>
</dbReference>
<dbReference type="Proteomes" id="UP000036681">
    <property type="component" value="Unplaced"/>
</dbReference>
<dbReference type="GO" id="GO:0034472">
    <property type="term" value="P:snRNA 3'-end processing"/>
    <property type="evidence" value="ECO:0007669"/>
    <property type="project" value="TreeGrafter"/>
</dbReference>
<dbReference type="SUPFAM" id="SSF48371">
    <property type="entry name" value="ARM repeat"/>
    <property type="match status" value="1"/>
</dbReference>
<dbReference type="GO" id="GO:0032039">
    <property type="term" value="C:integrator complex"/>
    <property type="evidence" value="ECO:0007669"/>
    <property type="project" value="InterPro"/>
</dbReference>
<dbReference type="InterPro" id="IPR056516">
    <property type="entry name" value="INTS7_N"/>
</dbReference>